<feature type="region of interest" description="Disordered" evidence="3">
    <location>
        <begin position="1"/>
        <end position="26"/>
    </location>
</feature>
<proteinExistence type="predicted"/>
<reference evidence="5" key="1">
    <citation type="submission" date="2022-08" db="EMBL/GenBank/DDBJ databases">
        <authorList>
            <consortium name="DOE Joint Genome Institute"/>
            <person name="Min B."/>
            <person name="Riley R."/>
            <person name="Sierra-Patev S."/>
            <person name="Naranjo-Ortiz M."/>
            <person name="Looney B."/>
            <person name="Konkel Z."/>
            <person name="Slot J.C."/>
            <person name="Sakamoto Y."/>
            <person name="Steenwyk J.L."/>
            <person name="Rokas A."/>
            <person name="Carro J."/>
            <person name="Camarero S."/>
            <person name="Ferreira P."/>
            <person name="Molpeceres G."/>
            <person name="Ruiz-Duenas F.J."/>
            <person name="Serrano A."/>
            <person name="Henrissat B."/>
            <person name="Drula E."/>
            <person name="Hughes K.W."/>
            <person name="Mata J.L."/>
            <person name="Ishikawa N.K."/>
            <person name="Vargas-Isla R."/>
            <person name="Ushijima S."/>
            <person name="Smith C.A."/>
            <person name="Ahrendt S."/>
            <person name="Andreopoulos W."/>
            <person name="He G."/>
            <person name="Labutti K."/>
            <person name="Lipzen A."/>
            <person name="Ng V."/>
            <person name="Sandor L."/>
            <person name="Barry K."/>
            <person name="Martinez A.T."/>
            <person name="Xiao Y."/>
            <person name="Gibbons J.G."/>
            <person name="Terashima K."/>
            <person name="Hibbett D.S."/>
            <person name="Grigoriev I.V."/>
        </authorList>
    </citation>
    <scope>NUCLEOTIDE SEQUENCE</scope>
    <source>
        <strain evidence="5">TFB7829</strain>
    </source>
</reference>
<evidence type="ECO:0000256" key="1">
    <source>
        <dbReference type="ARBA" id="ARBA00022884"/>
    </source>
</evidence>
<dbReference type="Pfam" id="PF00076">
    <property type="entry name" value="RRM_1"/>
    <property type="match status" value="2"/>
</dbReference>
<feature type="region of interest" description="Disordered" evidence="3">
    <location>
        <begin position="324"/>
        <end position="426"/>
    </location>
</feature>
<evidence type="ECO:0000259" key="4">
    <source>
        <dbReference type="PROSITE" id="PS50102"/>
    </source>
</evidence>
<sequence>MDFRDSKSPSISAASPVPPAPPTNDDIEAVIQMATSSRSSPDGRTGPLKDTRTQLFVGNLPYRVRWQDLKDLFRKAGTVLRADVSLGPDNRSRGHGTVLLATAEDAGRAIDMFNGYSWQTRILEVRPDRLPPDFDSLNPNPNPFTFSTVSSPGIFASPQVPSSSLASFSEIDYNSLFGLERPSSSSGNAGRNLFVGNLPFHCQWQDLKDLFRQAGTIIRADVALGQDGRSRGFGTVVFATDHDAERAVKMLNGYEYNGRVLKVHYDKFSQSTQPMTSPASPALSTLQALSSSPFQLSEKIRPNHIVMPSGYMLDYGPASAPGTPYDVYPPQLQMSMPHPHHTHSHIHQPQPSTQKVEHHTRPPLSSEVDRLSNSLQSTHVSDSSSQSGSSSESIKPSTSVATSASSRTSPTSDHSTSKSPQDQSQLLTKLPLSSSHHSHPHHPGTISIPPASFTLPVHNMSPMGFPISPYYSGMSPLHHPHAVPITPHGLPPITPSMPPFTFLPPIPHPSPHAEVPHRSDLGGHPSMSRMSDIITPTYPYPPSHPSLHQKESISKNVTDQSSPSSEENTVFPSFVNPYFQPPAAGHRPSFGQPHHLAHHHQLTPFSPGLAMSPGAFWGRPGVAGAGPNPYINPAVGAPVHVVQGSPGGFFYHPQQPSPGLPGSVGVEMGSRGGAEPGGYFDNVTLGQGYFPPMQSYFGGSGASNVEGEILKDEKDKEEDKEQELKVMEEEQTRKERERAFSETTSSMSGNDDRSDGITDTQDPKSSTFVPAARKDGFVSRTHSMSTDVSERPQLHRPESDPPPKTLKGDDVSRQA</sequence>
<dbReference type="InterPro" id="IPR000504">
    <property type="entry name" value="RRM_dom"/>
</dbReference>
<gene>
    <name evidence="5" type="ORF">F5890DRAFT_1490221</name>
</gene>
<evidence type="ECO:0000256" key="2">
    <source>
        <dbReference type="PROSITE-ProRule" id="PRU00176"/>
    </source>
</evidence>
<dbReference type="Gene3D" id="3.30.70.330">
    <property type="match status" value="2"/>
</dbReference>
<dbReference type="SUPFAM" id="SSF54928">
    <property type="entry name" value="RNA-binding domain, RBD"/>
    <property type="match status" value="2"/>
</dbReference>
<evidence type="ECO:0000256" key="3">
    <source>
        <dbReference type="SAM" id="MobiDB-lite"/>
    </source>
</evidence>
<dbReference type="InterPro" id="IPR050374">
    <property type="entry name" value="RRT5_SRSF_SR"/>
</dbReference>
<dbReference type="FunFam" id="3.30.70.330:FF:000145">
    <property type="entry name" value="Putative RNP domain-containing protein"/>
    <property type="match status" value="2"/>
</dbReference>
<protein>
    <recommendedName>
        <fullName evidence="4">RRM domain-containing protein</fullName>
    </recommendedName>
</protein>
<feature type="region of interest" description="Disordered" evidence="3">
    <location>
        <begin position="431"/>
        <end position="450"/>
    </location>
</feature>
<feature type="domain" description="RRM" evidence="4">
    <location>
        <begin position="191"/>
        <end position="268"/>
    </location>
</feature>
<dbReference type="PANTHER" id="PTHR23003:SF64">
    <property type="entry name" value="RRM DOMAIN-CONTAINING PROTEIN"/>
    <property type="match status" value="1"/>
</dbReference>
<dbReference type="InterPro" id="IPR012677">
    <property type="entry name" value="Nucleotide-bd_a/b_plait_sf"/>
</dbReference>
<feature type="compositionally biased region" description="Polar residues" evidence="3">
    <location>
        <begin position="554"/>
        <end position="571"/>
    </location>
</feature>
<dbReference type="AlphaFoldDB" id="A0AA38Q8W7"/>
<dbReference type="GO" id="GO:1990904">
    <property type="term" value="C:ribonucleoprotein complex"/>
    <property type="evidence" value="ECO:0007669"/>
    <property type="project" value="TreeGrafter"/>
</dbReference>
<feature type="domain" description="RRM" evidence="4">
    <location>
        <begin position="53"/>
        <end position="130"/>
    </location>
</feature>
<dbReference type="GO" id="GO:0005634">
    <property type="term" value="C:nucleus"/>
    <property type="evidence" value="ECO:0007669"/>
    <property type="project" value="TreeGrafter"/>
</dbReference>
<dbReference type="GO" id="GO:0005737">
    <property type="term" value="C:cytoplasm"/>
    <property type="evidence" value="ECO:0007669"/>
    <property type="project" value="TreeGrafter"/>
</dbReference>
<feature type="compositionally biased region" description="Basic and acidic residues" evidence="3">
    <location>
        <begin position="708"/>
        <end position="740"/>
    </location>
</feature>
<feature type="compositionally biased region" description="Polar residues" evidence="3">
    <location>
        <begin position="757"/>
        <end position="768"/>
    </location>
</feature>
<feature type="compositionally biased region" description="Low complexity" evidence="3">
    <location>
        <begin position="374"/>
        <end position="414"/>
    </location>
</feature>
<evidence type="ECO:0000313" key="6">
    <source>
        <dbReference type="Proteomes" id="UP001163850"/>
    </source>
</evidence>
<dbReference type="EMBL" id="MU801905">
    <property type="protein sequence ID" value="KAJ3988790.1"/>
    <property type="molecule type" value="Genomic_DNA"/>
</dbReference>
<dbReference type="InterPro" id="IPR035979">
    <property type="entry name" value="RBD_domain_sf"/>
</dbReference>
<feature type="compositionally biased region" description="Basic and acidic residues" evidence="3">
    <location>
        <begin position="788"/>
        <end position="815"/>
    </location>
</feature>
<feature type="region of interest" description="Disordered" evidence="3">
    <location>
        <begin position="535"/>
        <end position="595"/>
    </location>
</feature>
<comment type="caution">
    <text evidence="5">The sequence shown here is derived from an EMBL/GenBank/DDBJ whole genome shotgun (WGS) entry which is preliminary data.</text>
</comment>
<dbReference type="PROSITE" id="PS50102">
    <property type="entry name" value="RRM"/>
    <property type="match status" value="2"/>
</dbReference>
<name>A0AA38Q8W7_9AGAR</name>
<dbReference type="GO" id="GO:0003729">
    <property type="term" value="F:mRNA binding"/>
    <property type="evidence" value="ECO:0007669"/>
    <property type="project" value="TreeGrafter"/>
</dbReference>
<keyword evidence="1 2" id="KW-0694">RNA-binding</keyword>
<organism evidence="5 6">
    <name type="scientific">Lentinula detonsa</name>
    <dbReference type="NCBI Taxonomy" id="2804962"/>
    <lineage>
        <taxon>Eukaryota</taxon>
        <taxon>Fungi</taxon>
        <taxon>Dikarya</taxon>
        <taxon>Basidiomycota</taxon>
        <taxon>Agaricomycotina</taxon>
        <taxon>Agaricomycetes</taxon>
        <taxon>Agaricomycetidae</taxon>
        <taxon>Agaricales</taxon>
        <taxon>Marasmiineae</taxon>
        <taxon>Omphalotaceae</taxon>
        <taxon>Lentinula</taxon>
    </lineage>
</organism>
<dbReference type="SMART" id="SM00360">
    <property type="entry name" value="RRM"/>
    <property type="match status" value="2"/>
</dbReference>
<dbReference type="PANTHER" id="PTHR23003">
    <property type="entry name" value="RNA RECOGNITION MOTIF RRM DOMAIN CONTAINING PROTEIN"/>
    <property type="match status" value="1"/>
</dbReference>
<evidence type="ECO:0000313" key="5">
    <source>
        <dbReference type="EMBL" id="KAJ3988790.1"/>
    </source>
</evidence>
<feature type="region of interest" description="Disordered" evidence="3">
    <location>
        <begin position="708"/>
        <end position="815"/>
    </location>
</feature>
<dbReference type="Proteomes" id="UP001163850">
    <property type="component" value="Unassembled WGS sequence"/>
</dbReference>
<accession>A0AA38Q8W7</accession>